<name>A0A0G4F3R7_9ALVE</name>
<organism evidence="2">
    <name type="scientific">Chromera velia CCMP2878</name>
    <dbReference type="NCBI Taxonomy" id="1169474"/>
    <lineage>
        <taxon>Eukaryota</taxon>
        <taxon>Sar</taxon>
        <taxon>Alveolata</taxon>
        <taxon>Colpodellida</taxon>
        <taxon>Chromeraceae</taxon>
        <taxon>Chromera</taxon>
    </lineage>
</organism>
<feature type="compositionally biased region" description="Basic and acidic residues" evidence="1">
    <location>
        <begin position="302"/>
        <end position="331"/>
    </location>
</feature>
<feature type="region of interest" description="Disordered" evidence="1">
    <location>
        <begin position="88"/>
        <end position="112"/>
    </location>
</feature>
<dbReference type="EMBL" id="CDMZ01000098">
    <property type="protein sequence ID" value="CEM06569.1"/>
    <property type="molecule type" value="Genomic_DNA"/>
</dbReference>
<feature type="compositionally biased region" description="Low complexity" evidence="1">
    <location>
        <begin position="332"/>
        <end position="343"/>
    </location>
</feature>
<gene>
    <name evidence="2" type="ORF">Cvel_14980</name>
</gene>
<dbReference type="VEuPathDB" id="CryptoDB:Cvel_14980"/>
<evidence type="ECO:0000313" key="2">
    <source>
        <dbReference type="EMBL" id="CEM06569.1"/>
    </source>
</evidence>
<feature type="compositionally biased region" description="Basic and acidic residues" evidence="1">
    <location>
        <begin position="347"/>
        <end position="361"/>
    </location>
</feature>
<proteinExistence type="predicted"/>
<evidence type="ECO:0000256" key="1">
    <source>
        <dbReference type="SAM" id="MobiDB-lite"/>
    </source>
</evidence>
<reference evidence="2" key="1">
    <citation type="submission" date="2014-11" db="EMBL/GenBank/DDBJ databases">
        <authorList>
            <person name="Otto D Thomas"/>
            <person name="Naeem Raeece"/>
        </authorList>
    </citation>
    <scope>NUCLEOTIDE SEQUENCE</scope>
</reference>
<feature type="region of interest" description="Disordered" evidence="1">
    <location>
        <begin position="254"/>
        <end position="361"/>
    </location>
</feature>
<dbReference type="PhylomeDB" id="A0A0G4F3R7"/>
<accession>A0A0G4F3R7</accession>
<dbReference type="AlphaFoldDB" id="A0A0G4F3R7"/>
<protein>
    <submittedName>
        <fullName evidence="2">Uncharacterized protein</fullName>
    </submittedName>
</protein>
<sequence>MIHSVKTVTIIFIMRPARLAAREQTLWSALNTVQRAMSNSDRKVFGHVWTTLLPVSIPSDEGEDSPRSRFARRGEGSVSVGLVIGAGVPPSLEGSDREGEQGLQAGQERGSPTNADAMKYYGKLVVSPFKFKPILLAECLSYILKKLERPKTFTNADVIVDMTGWHLGAERATYELSAVNWILVDHVEKSDELGIAEKFKARLEKEMYTAIECDTGGRIFQFGDGRPKKDAELLELENDPDVKIAIADANKSIPDGAIDVSSSASEKREKEKGKGKKNNQKEKGGGKRGHRCEGRTSLSAAARKEDEDRQNVFDGGKENKKGNKKSEKTEGEGSASSSSASASAGGGREKQKEKKRRATAE</sequence>